<feature type="binding site" evidence="4">
    <location>
        <position position="249"/>
    </location>
    <ligand>
        <name>substrate</name>
    </ligand>
</feature>
<comment type="caution">
    <text evidence="5">The sequence shown here is derived from an EMBL/GenBank/DDBJ whole genome shotgun (WGS) entry which is preliminary data.</text>
</comment>
<dbReference type="PANTHER" id="PTHR12737">
    <property type="entry name" value="DIMETHYLARGININE DIMETHYLAMINOHYDROLASE"/>
    <property type="match status" value="1"/>
</dbReference>
<keyword evidence="6" id="KW-1185">Reference proteome</keyword>
<dbReference type="RefSeq" id="WP_141167264.1">
    <property type="nucleotide sequence ID" value="NZ_VHLH01000021.1"/>
</dbReference>
<sequence>MAASVFEFDRALVREPAESAVNGLRAVDRGAPEIAGLKAEHAAYVDALTVCGVTVERLAADEAFADSMFVEDPALVFGEGAILLRPGAASRLGEAAAILPELRARFATVLTLPETGFADGGDVLVTPDTVYIGLSARTDETGAEHLVAALRDLGRNGEIVTPPEGVLHLKTACSLLDAETLLVTEAMQNADLFAGMRTLVVPDGEEAAANALRVNDTVLIAKGSSRTAELLDGAGYTVREVALDEVMKLDAGLSCMSLRWRSERR</sequence>
<dbReference type="GO" id="GO:0006525">
    <property type="term" value="P:arginine metabolic process"/>
    <property type="evidence" value="ECO:0007669"/>
    <property type="project" value="TreeGrafter"/>
</dbReference>
<feature type="active site" description="Proton donor" evidence="3">
    <location>
        <position position="168"/>
    </location>
</feature>
<feature type="binding site" evidence="4">
    <location>
        <position position="24"/>
    </location>
    <ligand>
        <name>substrate</name>
    </ligand>
</feature>
<proteinExistence type="inferred from homology"/>
<feature type="binding site" evidence="4">
    <location>
        <position position="66"/>
    </location>
    <ligand>
        <name>substrate</name>
    </ligand>
</feature>
<evidence type="ECO:0000256" key="1">
    <source>
        <dbReference type="ARBA" id="ARBA00008532"/>
    </source>
</evidence>
<dbReference type="AlphaFoldDB" id="A0A506U1W9"/>
<dbReference type="GO" id="GO:0045429">
    <property type="term" value="P:positive regulation of nitric oxide biosynthetic process"/>
    <property type="evidence" value="ECO:0007669"/>
    <property type="project" value="TreeGrafter"/>
</dbReference>
<dbReference type="Proteomes" id="UP000320314">
    <property type="component" value="Unassembled WGS sequence"/>
</dbReference>
<organism evidence="5 6">
    <name type="scientific">Pararhizobium mangrovi</name>
    <dbReference type="NCBI Taxonomy" id="2590452"/>
    <lineage>
        <taxon>Bacteria</taxon>
        <taxon>Pseudomonadati</taxon>
        <taxon>Pseudomonadota</taxon>
        <taxon>Alphaproteobacteria</taxon>
        <taxon>Hyphomicrobiales</taxon>
        <taxon>Rhizobiaceae</taxon>
        <taxon>Rhizobium/Agrobacterium group</taxon>
        <taxon>Pararhizobium</taxon>
    </lineage>
</organism>
<evidence type="ECO:0000313" key="5">
    <source>
        <dbReference type="EMBL" id="TPW27446.1"/>
    </source>
</evidence>
<feature type="active site" description="Nucleophile" evidence="3">
    <location>
        <position position="255"/>
    </location>
</feature>
<comment type="similarity">
    <text evidence="1">Belongs to the DDAH family.</text>
</comment>
<protein>
    <submittedName>
        <fullName evidence="5">Dimethylarginine dimethylaminohydrolase</fullName>
    </submittedName>
</protein>
<name>A0A506U1W9_9HYPH</name>
<keyword evidence="2 5" id="KW-0378">Hydrolase</keyword>
<evidence type="ECO:0000313" key="6">
    <source>
        <dbReference type="Proteomes" id="UP000320314"/>
    </source>
</evidence>
<feature type="binding site" evidence="4">
    <location>
        <position position="137"/>
    </location>
    <ligand>
        <name>substrate</name>
    </ligand>
</feature>
<dbReference type="EMBL" id="VHLH01000021">
    <property type="protein sequence ID" value="TPW27446.1"/>
    <property type="molecule type" value="Genomic_DNA"/>
</dbReference>
<dbReference type="Pfam" id="PF02274">
    <property type="entry name" value="ADI"/>
    <property type="match status" value="1"/>
</dbReference>
<feature type="binding site" evidence="4">
    <location>
        <position position="91"/>
    </location>
    <ligand>
        <name>substrate</name>
    </ligand>
</feature>
<accession>A0A506U1W9</accession>
<dbReference type="GO" id="GO:0016403">
    <property type="term" value="F:dimethylargininase activity"/>
    <property type="evidence" value="ECO:0007669"/>
    <property type="project" value="TreeGrafter"/>
</dbReference>
<dbReference type="Gene3D" id="3.75.10.10">
    <property type="entry name" value="L-arginine/glycine Amidinotransferase, Chain A"/>
    <property type="match status" value="1"/>
</dbReference>
<dbReference type="GO" id="GO:0016597">
    <property type="term" value="F:amino acid binding"/>
    <property type="evidence" value="ECO:0007669"/>
    <property type="project" value="TreeGrafter"/>
</dbReference>
<gene>
    <name evidence="5" type="ORF">FJU11_11825</name>
</gene>
<evidence type="ECO:0000256" key="3">
    <source>
        <dbReference type="PIRSR" id="PIRSR633199-1"/>
    </source>
</evidence>
<reference evidence="5 6" key="1">
    <citation type="submission" date="2019-06" db="EMBL/GenBank/DDBJ databases">
        <authorList>
            <person name="Li M."/>
        </authorList>
    </citation>
    <scope>NUCLEOTIDE SEQUENCE [LARGE SCALE GENOMIC DNA]</scope>
    <source>
        <strain evidence="5 6">BGMRC6574</strain>
    </source>
</reference>
<dbReference type="OrthoDB" id="9790596at2"/>
<feature type="binding site" evidence="4">
    <location>
        <begin position="71"/>
        <end position="72"/>
    </location>
    <ligand>
        <name>substrate</name>
    </ligand>
</feature>
<dbReference type="InterPro" id="IPR033199">
    <property type="entry name" value="DDAH-like"/>
</dbReference>
<dbReference type="GO" id="GO:0000052">
    <property type="term" value="P:citrulline metabolic process"/>
    <property type="evidence" value="ECO:0007669"/>
    <property type="project" value="TreeGrafter"/>
</dbReference>
<dbReference type="SUPFAM" id="SSF55909">
    <property type="entry name" value="Pentein"/>
    <property type="match status" value="1"/>
</dbReference>
<dbReference type="PANTHER" id="PTHR12737:SF9">
    <property type="entry name" value="DIMETHYLARGININASE"/>
    <property type="match status" value="1"/>
</dbReference>
<evidence type="ECO:0000256" key="4">
    <source>
        <dbReference type="PIRSR" id="PIRSR633199-2"/>
    </source>
</evidence>
<evidence type="ECO:0000256" key="2">
    <source>
        <dbReference type="ARBA" id="ARBA00022801"/>
    </source>
</evidence>